<protein>
    <submittedName>
        <fullName evidence="4">Uncharacterized protein LOC107220362</fullName>
    </submittedName>
</protein>
<keyword evidence="2" id="KW-1133">Transmembrane helix</keyword>
<keyword evidence="2" id="KW-0812">Transmembrane</keyword>
<evidence type="ECO:0000313" key="4">
    <source>
        <dbReference type="RefSeq" id="XP_015514413.2"/>
    </source>
</evidence>
<accession>A0A6J0BKW3</accession>
<evidence type="ECO:0000313" key="3">
    <source>
        <dbReference type="Proteomes" id="UP000829291"/>
    </source>
</evidence>
<evidence type="ECO:0000256" key="2">
    <source>
        <dbReference type="SAM" id="Phobius"/>
    </source>
</evidence>
<dbReference type="InParanoid" id="A0A6J0BKW3"/>
<dbReference type="RefSeq" id="XP_015514413.2">
    <property type="nucleotide sequence ID" value="XM_015658927.2"/>
</dbReference>
<dbReference type="OrthoDB" id="6737830at2759"/>
<feature type="region of interest" description="Disordered" evidence="1">
    <location>
        <begin position="1"/>
        <end position="24"/>
    </location>
</feature>
<name>A0A6J0BKW3_NEOLC</name>
<feature type="compositionally biased region" description="Polar residues" evidence="1">
    <location>
        <begin position="1"/>
        <end position="18"/>
    </location>
</feature>
<sequence>MPKSELSSQNTLRPLASSSDERRRTGRYIAGGTALAVTLLALHHVLMRGSSSLAGIFVPALIMTIYVLWVLYSARRDRQKAARRASAMELANVVNNAPMPINNVDHVTTTNELRKPLQDVT</sequence>
<feature type="transmembrane region" description="Helical" evidence="2">
    <location>
        <begin position="28"/>
        <end position="47"/>
    </location>
</feature>
<dbReference type="AlphaFoldDB" id="A0A6J0BKW3"/>
<reference evidence="4" key="1">
    <citation type="submission" date="2025-08" db="UniProtKB">
        <authorList>
            <consortium name="RefSeq"/>
        </authorList>
    </citation>
    <scope>IDENTIFICATION</scope>
    <source>
        <tissue evidence="4">Thorax and Abdomen</tissue>
    </source>
</reference>
<dbReference type="KEGG" id="nlo:107220362"/>
<keyword evidence="2" id="KW-0472">Membrane</keyword>
<dbReference type="Proteomes" id="UP000829291">
    <property type="component" value="Chromosome 7"/>
</dbReference>
<evidence type="ECO:0000256" key="1">
    <source>
        <dbReference type="SAM" id="MobiDB-lite"/>
    </source>
</evidence>
<proteinExistence type="predicted"/>
<keyword evidence="3" id="KW-1185">Reference proteome</keyword>
<gene>
    <name evidence="4" type="primary">LOC107220362</name>
</gene>
<feature type="transmembrane region" description="Helical" evidence="2">
    <location>
        <begin position="53"/>
        <end position="74"/>
    </location>
</feature>
<dbReference type="GeneID" id="107220362"/>
<organism evidence="4">
    <name type="scientific">Neodiprion lecontei</name>
    <name type="common">Redheaded pine sawfly</name>
    <dbReference type="NCBI Taxonomy" id="441921"/>
    <lineage>
        <taxon>Eukaryota</taxon>
        <taxon>Metazoa</taxon>
        <taxon>Ecdysozoa</taxon>
        <taxon>Arthropoda</taxon>
        <taxon>Hexapoda</taxon>
        <taxon>Insecta</taxon>
        <taxon>Pterygota</taxon>
        <taxon>Neoptera</taxon>
        <taxon>Endopterygota</taxon>
        <taxon>Hymenoptera</taxon>
        <taxon>Tenthredinoidea</taxon>
        <taxon>Diprionidae</taxon>
        <taxon>Diprioninae</taxon>
        <taxon>Neodiprion</taxon>
    </lineage>
</organism>